<dbReference type="PANTHER" id="PTHR24148:SF64">
    <property type="entry name" value="HETEROKARYON INCOMPATIBILITY DOMAIN-CONTAINING PROTEIN"/>
    <property type="match status" value="1"/>
</dbReference>
<dbReference type="EMBL" id="CAJPDS010000005">
    <property type="protein sequence ID" value="CAF9907357.1"/>
    <property type="molecule type" value="Genomic_DNA"/>
</dbReference>
<name>A0A8H3HY77_9LECA</name>
<reference evidence="2" key="1">
    <citation type="submission" date="2021-03" db="EMBL/GenBank/DDBJ databases">
        <authorList>
            <person name="Tagirdzhanova G."/>
        </authorList>
    </citation>
    <scope>NUCLEOTIDE SEQUENCE</scope>
</reference>
<gene>
    <name evidence="2" type="ORF">HETSPECPRED_007108</name>
</gene>
<dbReference type="OrthoDB" id="5386682at2759"/>
<accession>A0A8H3HY77</accession>
<organism evidence="2 3">
    <name type="scientific">Heterodermia speciosa</name>
    <dbReference type="NCBI Taxonomy" id="116794"/>
    <lineage>
        <taxon>Eukaryota</taxon>
        <taxon>Fungi</taxon>
        <taxon>Dikarya</taxon>
        <taxon>Ascomycota</taxon>
        <taxon>Pezizomycotina</taxon>
        <taxon>Lecanoromycetes</taxon>
        <taxon>OSLEUM clade</taxon>
        <taxon>Lecanoromycetidae</taxon>
        <taxon>Caliciales</taxon>
        <taxon>Physciaceae</taxon>
        <taxon>Heterodermia</taxon>
    </lineage>
</organism>
<dbReference type="AlphaFoldDB" id="A0A8H3HY77"/>
<dbReference type="Proteomes" id="UP000664521">
    <property type="component" value="Unassembled WGS sequence"/>
</dbReference>
<comment type="caution">
    <text evidence="2">The sequence shown here is derived from an EMBL/GenBank/DDBJ whole genome shotgun (WGS) entry which is preliminary data.</text>
</comment>
<feature type="domain" description="Heterokaryon incompatibility" evidence="1">
    <location>
        <begin position="87"/>
        <end position="245"/>
    </location>
</feature>
<dbReference type="PANTHER" id="PTHR24148">
    <property type="entry name" value="ANKYRIN REPEAT DOMAIN-CONTAINING PROTEIN 39 HOMOLOG-RELATED"/>
    <property type="match status" value="1"/>
</dbReference>
<keyword evidence="3" id="KW-1185">Reference proteome</keyword>
<dbReference type="InterPro" id="IPR052895">
    <property type="entry name" value="HetReg/Transcr_Mod"/>
</dbReference>
<evidence type="ECO:0000313" key="2">
    <source>
        <dbReference type="EMBL" id="CAF9907357.1"/>
    </source>
</evidence>
<sequence length="684" mass="78102">MPQHGPRARDREASDKCLPKLQARAKVWKTSTGLQTRPAVTDTCERYQYTRLKAKQIRVLSISVEQETSNFICSFHVRDLASSLEAYKAISYCWGDPTCTHRVLCSNGQSLHVTQSAADILNFVVAQNPTDFFWFDQLCINQQDSVEKSEQVQQMGKIYSSTKQVIAWLGRGDRRDESASAFVEMLFGEIKEMERKGLQPTLIPLMSLPSRVRNRTTEMQASRKWKTLSHLLRNPWFERIWVMQEVIMACTETSHSEAESNILLSLERRTIEFGMLAKVVKILDEDHLDPNLVYDRQNNDRLDEIGMEPPGFNAVKIYSTYREMRSKGTAILINSALGHAWHFKASNDRDKLYAVMGFTTEVVDLELFPRYESNVEDVYIVWATKLLKRDNEYPMLLHMAGIGLQRSYHSLPSWVPDFSTRSFELQLGPEMTRSTQGRRYYASGVSKKTDLTIDLPSLTLKIRGIIIDTIYIVCQQPSSDKSDRRYHNLKPSRDLIPDKKFHRSSLEWIHDIEFFLKAPSPAVGRNDSQPMEVFWQTILGDYPTNKNQIDGDLQHAFECWFQAQRELAGKGKTELLASITRKPAVYDQAQKFEDLKAASLHDRPVFGTTQHHLLGHGPKGLLPGDTLCVVIGGSTPFLLRADVDHANHDGIAEKRWKLVGDCFVHGLMYGEGLCMGEPEDVFIT</sequence>
<evidence type="ECO:0000259" key="1">
    <source>
        <dbReference type="Pfam" id="PF06985"/>
    </source>
</evidence>
<dbReference type="InterPro" id="IPR010730">
    <property type="entry name" value="HET"/>
</dbReference>
<dbReference type="Pfam" id="PF06985">
    <property type="entry name" value="HET"/>
    <property type="match status" value="1"/>
</dbReference>
<proteinExistence type="predicted"/>
<protein>
    <recommendedName>
        <fullName evidence="1">Heterokaryon incompatibility domain-containing protein</fullName>
    </recommendedName>
</protein>
<evidence type="ECO:0000313" key="3">
    <source>
        <dbReference type="Proteomes" id="UP000664521"/>
    </source>
</evidence>